<evidence type="ECO:0000259" key="5">
    <source>
        <dbReference type="SMART" id="SM00872"/>
    </source>
</evidence>
<keyword evidence="7" id="KW-1185">Reference proteome</keyword>
<dbReference type="InterPro" id="IPR011013">
    <property type="entry name" value="Gal_mutarotase_sf_dom"/>
</dbReference>
<dbReference type="SUPFAM" id="SSF88713">
    <property type="entry name" value="Glycoside hydrolase/deacetylase"/>
    <property type="match status" value="1"/>
</dbReference>
<dbReference type="Pfam" id="PF01074">
    <property type="entry name" value="Glyco_hydro_38N"/>
    <property type="match status" value="1"/>
</dbReference>
<evidence type="ECO:0000256" key="3">
    <source>
        <dbReference type="ARBA" id="ARBA00022801"/>
    </source>
</evidence>
<dbReference type="GO" id="GO:0046872">
    <property type="term" value="F:metal ion binding"/>
    <property type="evidence" value="ECO:0007669"/>
    <property type="project" value="UniProtKB-KW"/>
</dbReference>
<keyword evidence="3 6" id="KW-0378">Hydrolase</keyword>
<gene>
    <name evidence="6" type="ordered locus">Shell_1324</name>
</gene>
<dbReference type="InterPro" id="IPR011330">
    <property type="entry name" value="Glyco_hydro/deAcase_b/a-brl"/>
</dbReference>
<evidence type="ECO:0000313" key="7">
    <source>
        <dbReference type="Proteomes" id="UP000002573"/>
    </source>
</evidence>
<evidence type="ECO:0000256" key="4">
    <source>
        <dbReference type="ARBA" id="ARBA00023295"/>
    </source>
</evidence>
<dbReference type="InterPro" id="IPR028995">
    <property type="entry name" value="Glyco_hydro_57/38_cen_sf"/>
</dbReference>
<dbReference type="Pfam" id="PF17677">
    <property type="entry name" value="Glyco_hydro38C2"/>
    <property type="match status" value="1"/>
</dbReference>
<dbReference type="InterPro" id="IPR027291">
    <property type="entry name" value="Glyco_hydro_38_N_sf"/>
</dbReference>
<dbReference type="PANTHER" id="PTHR46017">
    <property type="entry name" value="ALPHA-MANNOSIDASE 2C1"/>
    <property type="match status" value="1"/>
</dbReference>
<dbReference type="Pfam" id="PF09261">
    <property type="entry name" value="Alpha-mann_mid"/>
    <property type="match status" value="1"/>
</dbReference>
<protein>
    <submittedName>
        <fullName evidence="6">Alpha-mannosidase</fullName>
        <ecNumber evidence="6">3.2.1.24</ecNumber>
    </submittedName>
</protein>
<dbReference type="EC" id="3.2.1.24" evidence="6"/>
<evidence type="ECO:0000256" key="1">
    <source>
        <dbReference type="ARBA" id="ARBA00009792"/>
    </source>
</evidence>
<dbReference type="InterPro" id="IPR015341">
    <property type="entry name" value="Glyco_hydro_38_cen"/>
</dbReference>
<dbReference type="eggNOG" id="arCOG03661">
    <property type="taxonomic scope" value="Archaea"/>
</dbReference>
<organism evidence="6 7">
    <name type="scientific">Staphylothermus hellenicus (strain DSM 12710 / JCM 10830 / BK20S6-10-b1 / P8)</name>
    <dbReference type="NCBI Taxonomy" id="591019"/>
    <lineage>
        <taxon>Archaea</taxon>
        <taxon>Thermoproteota</taxon>
        <taxon>Thermoprotei</taxon>
        <taxon>Desulfurococcales</taxon>
        <taxon>Desulfurococcaceae</taxon>
        <taxon>Staphylothermus</taxon>
    </lineage>
</organism>
<dbReference type="CAZy" id="GH38">
    <property type="family name" value="Glycoside Hydrolase Family 38"/>
</dbReference>
<dbReference type="GeneID" id="9234615"/>
<dbReference type="GO" id="GO:0006013">
    <property type="term" value="P:mannose metabolic process"/>
    <property type="evidence" value="ECO:0007669"/>
    <property type="project" value="InterPro"/>
</dbReference>
<dbReference type="InterPro" id="IPR000602">
    <property type="entry name" value="Glyco_hydro_38_N"/>
</dbReference>
<dbReference type="GO" id="GO:0004559">
    <property type="term" value="F:alpha-mannosidase activity"/>
    <property type="evidence" value="ECO:0007669"/>
    <property type="project" value="UniProtKB-EC"/>
</dbReference>
<dbReference type="AlphaFoldDB" id="D7D9H0"/>
<keyword evidence="2" id="KW-0479">Metal-binding</keyword>
<name>D7D9H0_STAHD</name>
<dbReference type="KEGG" id="shc:Shell_1324"/>
<dbReference type="InterPro" id="IPR011682">
    <property type="entry name" value="Glyco_hydro_38_C"/>
</dbReference>
<sequence length="853" mass="99934">MDIKVFLTGYSHIDTEWLWPLEESLRVVNETFSQIINLMEKHSDLYFIMGSSLYYEYIEKNNNALFDKIKGFVEKGRWELAGGFIEFDANMPSGESIIRQLVMSQKYFYQRFNRYAEILFLPDSFGFPSSLPQLLGKSGIKYFVTSKLRWNDANDFPYHIFIWRGNDDSKVLGYITPLDYNEFLTNYERIIYAVQEQLRKQLIPALLIIYGKGDHGGGIDEDTINNIIEWRRSKRDIIAITPSRVREYFKYVEKHYNNKIPIYTGELYLEFHRGTYTVGSYIKKLNRINEELLLSIEKLYTILNILYNTEYPSIIEKLWRLLLINQGHDALSATLSPDVYIEVRTRAYVLFKQLSKLYRRGLEKILEKINGKYVLFNPNGFPLTTYVRIHGNINGVYQDLGDNEKLVYVRNIPPLGFRVIGKFNDSPSDTVEINEDRDFIFLENNYLKIIIDKKKCLITSIFDKRFNLNIIRKPIRLRIYNDLPMPTRGRLYAAGLFDAWETYYLDGINKYLHKDPEPVGVEIKHRGPLYASVKCRYIYKQLFNRGYADISAEIGLYADKPYVEIYLDIIWKTKHKMLKLLIPLNINSETAVFEAPYGVTIRKDPLRTSDPFDKAKYEAPGHSWVDISNGEFGVSIITDSKYGYSWMNGIIGVSLLRSPLFPVREAYTGYVDIYKHIQNKMFDLIFLKFKGLIRKILNSLLMINTYLSYLRYSKKLLYMDQGRRTARIWIYPHKGTYVEGKTYHVARELSTIHIIGYKNSSAMKNINFSMMSVEPDDIAITTITQVEPYKILLRAYNPVNKTITACLRTSFRYSEAYETDFLGNMLGYLEEDNGCIKLSFKPYEVKTIIFQNR</sequence>
<dbReference type="EMBL" id="CP002051">
    <property type="protein sequence ID" value="ADI32416.1"/>
    <property type="molecule type" value="Genomic_DNA"/>
</dbReference>
<evidence type="ECO:0000256" key="2">
    <source>
        <dbReference type="ARBA" id="ARBA00022723"/>
    </source>
</evidence>
<dbReference type="InterPro" id="IPR037094">
    <property type="entry name" value="Glyco_hydro_38_cen_sf"/>
</dbReference>
<proteinExistence type="inferred from homology"/>
<dbReference type="GO" id="GO:0009313">
    <property type="term" value="P:oligosaccharide catabolic process"/>
    <property type="evidence" value="ECO:0007669"/>
    <property type="project" value="TreeGrafter"/>
</dbReference>
<dbReference type="SMART" id="SM00872">
    <property type="entry name" value="Alpha-mann_mid"/>
    <property type="match status" value="1"/>
</dbReference>
<evidence type="ECO:0000313" key="6">
    <source>
        <dbReference type="EMBL" id="ADI32416.1"/>
    </source>
</evidence>
<keyword evidence="4 6" id="KW-0326">Glycosidase</keyword>
<dbReference type="RefSeq" id="WP_013143614.1">
    <property type="nucleotide sequence ID" value="NC_014205.1"/>
</dbReference>
<dbReference type="HOGENOM" id="CLU_003442_1_2_2"/>
<feature type="domain" description="Glycoside hydrolase family 38 central" evidence="5">
    <location>
        <begin position="270"/>
        <end position="347"/>
    </location>
</feature>
<dbReference type="GO" id="GO:0030246">
    <property type="term" value="F:carbohydrate binding"/>
    <property type="evidence" value="ECO:0007669"/>
    <property type="project" value="InterPro"/>
</dbReference>
<comment type="similarity">
    <text evidence="1">Belongs to the glycosyl hydrolase 38 family.</text>
</comment>
<reference evidence="7" key="1">
    <citation type="submission" date="2010-05" db="EMBL/GenBank/DDBJ databases">
        <title>Complete sequence of Staphylothermus hellenicus DSM 12710.</title>
        <authorList>
            <consortium name="US DOE Joint Genome Institute"/>
            <person name="Lucas S."/>
            <person name="Copeland A."/>
            <person name="Lapidus A."/>
            <person name="Cheng J.-F."/>
            <person name="Bruce D."/>
            <person name="Goodwin L."/>
            <person name="Pitluck S."/>
            <person name="Davenport K."/>
            <person name="Detter J.C."/>
            <person name="Han C."/>
            <person name="Tapia R."/>
            <person name="Larimer F."/>
            <person name="Land M."/>
            <person name="Hauser L."/>
            <person name="Kyrpides N."/>
            <person name="Mikhailova N."/>
            <person name="Anderson I.J."/>
            <person name="Woyke T."/>
        </authorList>
    </citation>
    <scope>NUCLEOTIDE SEQUENCE [LARGE SCALE GENOMIC DNA]</scope>
    <source>
        <strain evidence="7">DSM 12710 / JCM 10830 / BK20S6-10-b1 / P8</strain>
    </source>
</reference>
<dbReference type="Gene3D" id="2.70.98.30">
    <property type="entry name" value="Golgi alpha-mannosidase II, domain 4"/>
    <property type="match status" value="1"/>
</dbReference>
<reference evidence="6 7" key="2">
    <citation type="journal article" date="2011" name="Stand. Genomic Sci.">
        <title>Complete genome sequence of Staphylothermus hellenicus P8.</title>
        <authorList>
            <person name="Anderson I."/>
            <person name="Wirth R."/>
            <person name="Lucas S."/>
            <person name="Copeland A."/>
            <person name="Lapidus A."/>
            <person name="Cheng J.F."/>
            <person name="Goodwin L."/>
            <person name="Pitluck S."/>
            <person name="Davenport K."/>
            <person name="Detter J.C."/>
            <person name="Han C."/>
            <person name="Tapia R."/>
            <person name="Land M."/>
            <person name="Hauser L."/>
            <person name="Pati A."/>
            <person name="Mikhailova N."/>
            <person name="Woyke T."/>
            <person name="Klenk H.P."/>
            <person name="Kyrpides N."/>
            <person name="Ivanova N."/>
        </authorList>
    </citation>
    <scope>NUCLEOTIDE SEQUENCE [LARGE SCALE GENOMIC DNA]</scope>
    <source>
        <strain evidence="7">DSM 12710 / JCM 10830 / BK20S6-10-b1 / P8</strain>
    </source>
</reference>
<accession>D7D9H0</accession>
<dbReference type="Proteomes" id="UP000002573">
    <property type="component" value="Chromosome"/>
</dbReference>
<dbReference type="Gene3D" id="3.20.110.10">
    <property type="entry name" value="Glycoside hydrolase 38, N terminal domain"/>
    <property type="match status" value="1"/>
</dbReference>
<dbReference type="Pfam" id="PF07748">
    <property type="entry name" value="Glyco_hydro_38C"/>
    <property type="match status" value="1"/>
</dbReference>
<dbReference type="SUPFAM" id="SSF88688">
    <property type="entry name" value="Families 57/38 glycoside transferase middle domain"/>
    <property type="match status" value="1"/>
</dbReference>
<dbReference type="PANTHER" id="PTHR46017:SF1">
    <property type="entry name" value="ALPHA-MANNOSIDASE 2C1"/>
    <property type="match status" value="1"/>
</dbReference>
<dbReference type="STRING" id="591019.Shell_1324"/>
<dbReference type="SUPFAM" id="SSF74650">
    <property type="entry name" value="Galactose mutarotase-like"/>
    <property type="match status" value="1"/>
</dbReference>
<dbReference type="Gene3D" id="1.20.1270.50">
    <property type="entry name" value="Glycoside hydrolase family 38, central domain"/>
    <property type="match status" value="1"/>
</dbReference>
<dbReference type="CDD" id="cd10789">
    <property type="entry name" value="GH38N_AMII_ER_cytosolic"/>
    <property type="match status" value="1"/>
</dbReference>
<dbReference type="OrthoDB" id="35948at2157"/>
<dbReference type="InterPro" id="IPR041147">
    <property type="entry name" value="GH38_C"/>
</dbReference>